<comment type="caution">
    <text evidence="1">The sequence shown here is derived from an EMBL/GenBank/DDBJ whole genome shotgun (WGS) entry which is preliminary data.</text>
</comment>
<reference evidence="1" key="1">
    <citation type="submission" date="2019-10" db="EMBL/GenBank/DDBJ databases">
        <title>Draft genome sequence of Panacibacter sp. KCS-6.</title>
        <authorList>
            <person name="Yim K.J."/>
        </authorList>
    </citation>
    <scope>NUCLEOTIDE SEQUENCE</scope>
    <source>
        <strain evidence="1">KCS-6</strain>
    </source>
</reference>
<dbReference type="AlphaFoldDB" id="A0A8J8FFB7"/>
<accession>A0A8J8FFB7</accession>
<name>A0A8J8FFB7_9BACT</name>
<evidence type="ECO:0000313" key="1">
    <source>
        <dbReference type="EMBL" id="NNV56412.1"/>
    </source>
</evidence>
<evidence type="ECO:0000313" key="2">
    <source>
        <dbReference type="Proteomes" id="UP000598971"/>
    </source>
</evidence>
<gene>
    <name evidence="1" type="ORF">GD597_13155</name>
</gene>
<dbReference type="Proteomes" id="UP000598971">
    <property type="component" value="Unassembled WGS sequence"/>
</dbReference>
<sequence>MTLEENLIQEEILKAVSYDVLLPQSTYELFRKQLADYINALINNNFQQLIYLLYRLDINEKKLKGLLAGQPGSDAGFLIADMMIERQLQKIQSRQQYRQPYRPIPDDERW</sequence>
<protein>
    <submittedName>
        <fullName evidence="1">Uncharacterized protein</fullName>
    </submittedName>
</protein>
<dbReference type="RefSeq" id="WP_171608358.1">
    <property type="nucleotide sequence ID" value="NZ_WHPF01000009.1"/>
</dbReference>
<proteinExistence type="predicted"/>
<keyword evidence="2" id="KW-1185">Reference proteome</keyword>
<dbReference type="EMBL" id="WHPF01000009">
    <property type="protein sequence ID" value="NNV56412.1"/>
    <property type="molecule type" value="Genomic_DNA"/>
</dbReference>
<organism evidence="1 2">
    <name type="scientific">Limnovirga soli</name>
    <dbReference type="NCBI Taxonomy" id="2656915"/>
    <lineage>
        <taxon>Bacteria</taxon>
        <taxon>Pseudomonadati</taxon>
        <taxon>Bacteroidota</taxon>
        <taxon>Chitinophagia</taxon>
        <taxon>Chitinophagales</taxon>
        <taxon>Chitinophagaceae</taxon>
        <taxon>Limnovirga</taxon>
    </lineage>
</organism>